<dbReference type="EMBL" id="JACIJE010000006">
    <property type="protein sequence ID" value="MBB5690153.1"/>
    <property type="molecule type" value="Genomic_DNA"/>
</dbReference>
<dbReference type="RefSeq" id="WP_246419843.1">
    <property type="nucleotide sequence ID" value="NZ_JAAEDJ010000015.1"/>
</dbReference>
<feature type="transmembrane region" description="Helical" evidence="1">
    <location>
        <begin position="446"/>
        <end position="463"/>
    </location>
</feature>
<dbReference type="Proteomes" id="UP000562254">
    <property type="component" value="Unassembled WGS sequence"/>
</dbReference>
<dbReference type="AlphaFoldDB" id="A0A840Y7X4"/>
<evidence type="ECO:0000313" key="3">
    <source>
        <dbReference type="Proteomes" id="UP000562254"/>
    </source>
</evidence>
<reference evidence="2 3" key="1">
    <citation type="submission" date="2020-08" db="EMBL/GenBank/DDBJ databases">
        <title>Genomic Encyclopedia of Type Strains, Phase IV (KMG-IV): sequencing the most valuable type-strain genomes for metagenomic binning, comparative biology and taxonomic classification.</title>
        <authorList>
            <person name="Goeker M."/>
        </authorList>
    </citation>
    <scope>NUCLEOTIDE SEQUENCE [LARGE SCALE GENOMIC DNA]</scope>
    <source>
        <strain evidence="2 3">DSM 25895</strain>
    </source>
</reference>
<evidence type="ECO:0008006" key="4">
    <source>
        <dbReference type="Google" id="ProtNLM"/>
    </source>
</evidence>
<keyword evidence="1" id="KW-0812">Transmembrane</keyword>
<keyword evidence="1" id="KW-0472">Membrane</keyword>
<feature type="transmembrane region" description="Helical" evidence="1">
    <location>
        <begin position="166"/>
        <end position="199"/>
    </location>
</feature>
<gene>
    <name evidence="2" type="ORF">FHS88_002286</name>
</gene>
<sequence length="468" mass="48916">MMRREATGEAAPRTPQAGAGPVPAPLVASAVLGGAALLVWPAVFNGYPLVFSDTGGFLHQTLGPLMLWDKPWIYGPLLHAFHWRVTLWAPLAAQALLVSHLLWLAQRALRGTAAPAAHLGLCAALAAASTAPFTVALLMPDLFAPAILLALFLLGPAREAMTGPEAWYLGTVATLGIAAHLAHLPLALALACMAFLLGLPRGRALRDGARTAAPLLAAIVLLLATNWAGHGRPALSPHGATFMLARLQADGPAAAVIRARCPEAGWYLCAFADRLPMDANDFLWASDSPVNRDAEGRARFLGGALIAPEAQAIVAATIAEHPLAVATAVLRNALRQLVTAGIGDTLGDDHLRTALRPRIAEGFPARERAAYDAARQPRGVLREAMMPLAPLHGAALLLSLPLLAAGGLRAWRAGDAVALTFLAMVLAGALANAVATGGLSGVFPRYQARIAWLLPAAAILLLMPRRRS</sequence>
<feature type="transmembrane region" description="Helical" evidence="1">
    <location>
        <begin position="121"/>
        <end position="154"/>
    </location>
</feature>
<feature type="transmembrane region" description="Helical" evidence="1">
    <location>
        <begin position="87"/>
        <end position="109"/>
    </location>
</feature>
<feature type="transmembrane region" description="Helical" evidence="1">
    <location>
        <begin position="21"/>
        <end position="43"/>
    </location>
</feature>
<keyword evidence="1" id="KW-1133">Transmembrane helix</keyword>
<feature type="transmembrane region" description="Helical" evidence="1">
    <location>
        <begin position="384"/>
        <end position="404"/>
    </location>
</feature>
<evidence type="ECO:0000313" key="2">
    <source>
        <dbReference type="EMBL" id="MBB5690153.1"/>
    </source>
</evidence>
<comment type="caution">
    <text evidence="2">The sequence shown here is derived from an EMBL/GenBank/DDBJ whole genome shotgun (WGS) entry which is preliminary data.</text>
</comment>
<feature type="transmembrane region" description="Helical" evidence="1">
    <location>
        <begin position="416"/>
        <end position="434"/>
    </location>
</feature>
<evidence type="ECO:0000256" key="1">
    <source>
        <dbReference type="SAM" id="Phobius"/>
    </source>
</evidence>
<organism evidence="2 3">
    <name type="scientific">Neoroseomonas alkaliterrae</name>
    <dbReference type="NCBI Taxonomy" id="1452450"/>
    <lineage>
        <taxon>Bacteria</taxon>
        <taxon>Pseudomonadati</taxon>
        <taxon>Pseudomonadota</taxon>
        <taxon>Alphaproteobacteria</taxon>
        <taxon>Acetobacterales</taxon>
        <taxon>Acetobacteraceae</taxon>
        <taxon>Neoroseomonas</taxon>
    </lineage>
</organism>
<keyword evidence="3" id="KW-1185">Reference proteome</keyword>
<proteinExistence type="predicted"/>
<protein>
    <recommendedName>
        <fullName evidence="4">Glycosyltransferase RgtA/B/C/D-like domain-containing protein</fullName>
    </recommendedName>
</protein>
<accession>A0A840Y7X4</accession>
<name>A0A840Y7X4_9PROT</name>
<feature type="transmembrane region" description="Helical" evidence="1">
    <location>
        <begin position="211"/>
        <end position="229"/>
    </location>
</feature>